<name>A0ABS4TW43_9PSEU</name>
<dbReference type="RefSeq" id="WP_209645576.1">
    <property type="nucleotide sequence ID" value="NZ_JAGINW010000001.1"/>
</dbReference>
<dbReference type="Proteomes" id="UP001519332">
    <property type="component" value="Unassembled WGS sequence"/>
</dbReference>
<evidence type="ECO:0000256" key="1">
    <source>
        <dbReference type="SAM" id="Phobius"/>
    </source>
</evidence>
<feature type="transmembrane region" description="Helical" evidence="1">
    <location>
        <begin position="62"/>
        <end position="84"/>
    </location>
</feature>
<keyword evidence="1" id="KW-1133">Transmembrane helix</keyword>
<protein>
    <recommendedName>
        <fullName evidence="4">Integral membrane protein</fullName>
    </recommendedName>
</protein>
<organism evidence="2 3">
    <name type="scientific">Kibdelosporangium banguiense</name>
    <dbReference type="NCBI Taxonomy" id="1365924"/>
    <lineage>
        <taxon>Bacteria</taxon>
        <taxon>Bacillati</taxon>
        <taxon>Actinomycetota</taxon>
        <taxon>Actinomycetes</taxon>
        <taxon>Pseudonocardiales</taxon>
        <taxon>Pseudonocardiaceae</taxon>
        <taxon>Kibdelosporangium</taxon>
    </lineage>
</organism>
<keyword evidence="1" id="KW-0472">Membrane</keyword>
<sequence length="162" mass="17160">MTRRPDSTRSFDIDRLWAGGGATAVVAALLAVVGILIARGLLDVAVLAPKGEGAWGNANTLTYSLVSAGCALVAAGLMHLLLVTTPNATRFFGSIMVLLTLVAVVLPLSLDVRLESRIFTAVLNFLIGLTITLLLLGVAASARRKWDTWADSAASTTQWRER</sequence>
<evidence type="ECO:0000313" key="3">
    <source>
        <dbReference type="Proteomes" id="UP001519332"/>
    </source>
</evidence>
<proteinExistence type="predicted"/>
<feature type="transmembrane region" description="Helical" evidence="1">
    <location>
        <begin position="116"/>
        <end position="136"/>
    </location>
</feature>
<keyword evidence="3" id="KW-1185">Reference proteome</keyword>
<accession>A0ABS4TW43</accession>
<feature type="transmembrane region" description="Helical" evidence="1">
    <location>
        <begin position="21"/>
        <end position="42"/>
    </location>
</feature>
<comment type="caution">
    <text evidence="2">The sequence shown here is derived from an EMBL/GenBank/DDBJ whole genome shotgun (WGS) entry which is preliminary data.</text>
</comment>
<dbReference type="EMBL" id="JAGINW010000001">
    <property type="protein sequence ID" value="MBP2328615.1"/>
    <property type="molecule type" value="Genomic_DNA"/>
</dbReference>
<evidence type="ECO:0008006" key="4">
    <source>
        <dbReference type="Google" id="ProtNLM"/>
    </source>
</evidence>
<gene>
    <name evidence="2" type="ORF">JOF56_009000</name>
</gene>
<evidence type="ECO:0000313" key="2">
    <source>
        <dbReference type="EMBL" id="MBP2328615.1"/>
    </source>
</evidence>
<reference evidence="2 3" key="1">
    <citation type="submission" date="2021-03" db="EMBL/GenBank/DDBJ databases">
        <title>Sequencing the genomes of 1000 actinobacteria strains.</title>
        <authorList>
            <person name="Klenk H.-P."/>
        </authorList>
    </citation>
    <scope>NUCLEOTIDE SEQUENCE [LARGE SCALE GENOMIC DNA]</scope>
    <source>
        <strain evidence="2 3">DSM 46670</strain>
    </source>
</reference>
<keyword evidence="1" id="KW-0812">Transmembrane</keyword>
<dbReference type="InterPro" id="IPR045713">
    <property type="entry name" value="DUF6069"/>
</dbReference>
<dbReference type="Pfam" id="PF19545">
    <property type="entry name" value="DUF6069"/>
    <property type="match status" value="1"/>
</dbReference>
<feature type="transmembrane region" description="Helical" evidence="1">
    <location>
        <begin position="91"/>
        <end position="110"/>
    </location>
</feature>